<dbReference type="PROSITE" id="PS51186">
    <property type="entry name" value="GNAT"/>
    <property type="match status" value="1"/>
</dbReference>
<keyword evidence="4" id="KW-1185">Reference proteome</keyword>
<dbReference type="CDD" id="cd04301">
    <property type="entry name" value="NAT_SF"/>
    <property type="match status" value="1"/>
</dbReference>
<accession>A0A5N6TX59</accession>
<proteinExistence type="predicted"/>
<evidence type="ECO:0000259" key="2">
    <source>
        <dbReference type="PROSITE" id="PS51186"/>
    </source>
</evidence>
<evidence type="ECO:0000256" key="1">
    <source>
        <dbReference type="SAM" id="MobiDB-lite"/>
    </source>
</evidence>
<evidence type="ECO:0000313" key="3">
    <source>
        <dbReference type="EMBL" id="KAE8150887.1"/>
    </source>
</evidence>
<organism evidence="3 4">
    <name type="scientific">Aspergillus avenaceus</name>
    <dbReference type="NCBI Taxonomy" id="36643"/>
    <lineage>
        <taxon>Eukaryota</taxon>
        <taxon>Fungi</taxon>
        <taxon>Dikarya</taxon>
        <taxon>Ascomycota</taxon>
        <taxon>Pezizomycotina</taxon>
        <taxon>Eurotiomycetes</taxon>
        <taxon>Eurotiomycetidae</taxon>
        <taxon>Eurotiales</taxon>
        <taxon>Aspergillaceae</taxon>
        <taxon>Aspergillus</taxon>
        <taxon>Aspergillus subgen. Circumdati</taxon>
    </lineage>
</organism>
<dbReference type="OrthoDB" id="2129362at2759"/>
<sequence>MSQRQMPGSVKGEALDELNRLRAEIVQNAHLNRFKNLDYPTANPDILKKCREGPGTDPNSVFYLSITKCRLSPMQALSEYPGTSMTPGGLGPLEPGEAEAHGRTVPWLMYERSPGAYPIIKDGSLCLSSEPTEDHRRIQAQLGGSGLQMGDGGKTPESKEDATHSWTDTFYADWEYRPRACSSLEAFRDWFRRWLDTTLQICCYADIYHQAFFDGTAHADGVRSMFIPDLDDGSTFLDTEDKESLLHQHETVEGYCHNWAIHTRREEAQEASRRKLQREGYLQGLRDAPQAPRSVLKENVYLRPVEVGDVPGLLEIFNHYAMASPLSAYFQDIEAGDIRQLIDDCNFERLPFIVAAERKIAQAQDNSPEKIYGYVLATDFVGRRTTARFTAELELFVKPGHTRKGIGKCLMDKLLEVCDPTYLPKRGYFFDTNQEDRPGYGPGGRRRLGRLLFAISYPADERTTYAWVEDWLKESYDFEEQGRLQGARVKFETFLNVTYLVRNIGYYSNNKFKP</sequence>
<gene>
    <name evidence="3" type="ORF">BDV25DRAFT_171865</name>
</gene>
<evidence type="ECO:0000313" key="4">
    <source>
        <dbReference type="Proteomes" id="UP000325780"/>
    </source>
</evidence>
<dbReference type="Pfam" id="PF00583">
    <property type="entry name" value="Acetyltransf_1"/>
    <property type="match status" value="1"/>
</dbReference>
<feature type="domain" description="N-acetyltransferase" evidence="2">
    <location>
        <begin position="300"/>
        <end position="458"/>
    </location>
</feature>
<dbReference type="AlphaFoldDB" id="A0A5N6TX59"/>
<reference evidence="3 4" key="1">
    <citation type="submission" date="2019-04" db="EMBL/GenBank/DDBJ databases">
        <title>Friends and foes A comparative genomics study of 23 Aspergillus species from section Flavi.</title>
        <authorList>
            <consortium name="DOE Joint Genome Institute"/>
            <person name="Kjaerbolling I."/>
            <person name="Vesth T."/>
            <person name="Frisvad J.C."/>
            <person name="Nybo J.L."/>
            <person name="Theobald S."/>
            <person name="Kildgaard S."/>
            <person name="Isbrandt T."/>
            <person name="Kuo A."/>
            <person name="Sato A."/>
            <person name="Lyhne E.K."/>
            <person name="Kogle M.E."/>
            <person name="Wiebenga A."/>
            <person name="Kun R.S."/>
            <person name="Lubbers R.J."/>
            <person name="Makela M.R."/>
            <person name="Barry K."/>
            <person name="Chovatia M."/>
            <person name="Clum A."/>
            <person name="Daum C."/>
            <person name="Haridas S."/>
            <person name="He G."/>
            <person name="LaButti K."/>
            <person name="Lipzen A."/>
            <person name="Mondo S."/>
            <person name="Riley R."/>
            <person name="Salamov A."/>
            <person name="Simmons B.A."/>
            <person name="Magnuson J.K."/>
            <person name="Henrissat B."/>
            <person name="Mortensen U.H."/>
            <person name="Larsen T.O."/>
            <person name="Devries R.P."/>
            <person name="Grigoriev I.V."/>
            <person name="Machida M."/>
            <person name="Baker S.E."/>
            <person name="Andersen M.R."/>
        </authorList>
    </citation>
    <scope>NUCLEOTIDE SEQUENCE [LARGE SCALE GENOMIC DNA]</scope>
    <source>
        <strain evidence="3 4">IBT 18842</strain>
    </source>
</reference>
<dbReference type="Gene3D" id="3.40.630.30">
    <property type="match status" value="1"/>
</dbReference>
<dbReference type="SUPFAM" id="SSF55729">
    <property type="entry name" value="Acyl-CoA N-acyltransferases (Nat)"/>
    <property type="match status" value="1"/>
</dbReference>
<feature type="compositionally biased region" description="Gly residues" evidence="1">
    <location>
        <begin position="143"/>
        <end position="153"/>
    </location>
</feature>
<dbReference type="InterPro" id="IPR000182">
    <property type="entry name" value="GNAT_dom"/>
</dbReference>
<dbReference type="InterPro" id="IPR016181">
    <property type="entry name" value="Acyl_CoA_acyltransferase"/>
</dbReference>
<protein>
    <recommendedName>
        <fullName evidence="2">N-acetyltransferase domain-containing protein</fullName>
    </recommendedName>
</protein>
<dbReference type="EMBL" id="ML742083">
    <property type="protein sequence ID" value="KAE8150887.1"/>
    <property type="molecule type" value="Genomic_DNA"/>
</dbReference>
<name>A0A5N6TX59_ASPAV</name>
<dbReference type="Proteomes" id="UP000325780">
    <property type="component" value="Unassembled WGS sequence"/>
</dbReference>
<dbReference type="GO" id="GO:0016747">
    <property type="term" value="F:acyltransferase activity, transferring groups other than amino-acyl groups"/>
    <property type="evidence" value="ECO:0007669"/>
    <property type="project" value="InterPro"/>
</dbReference>
<feature type="region of interest" description="Disordered" evidence="1">
    <location>
        <begin position="143"/>
        <end position="162"/>
    </location>
</feature>